<accession>A0A9N9PDG8</accession>
<proteinExistence type="predicted"/>
<feature type="non-terminal residue" evidence="1">
    <location>
        <position position="1"/>
    </location>
</feature>
<name>A0A9N9PDG8_9GLOM</name>
<sequence length="75" mass="8435">KDLNSKPQHRDIATSEHSLLEINTIVKKRGRSKLSKRRNAADRHSVTGKSLLHSVSVLLLDTFNWTGLPKFQNSG</sequence>
<feature type="non-terminal residue" evidence="1">
    <location>
        <position position="75"/>
    </location>
</feature>
<keyword evidence="2" id="KW-1185">Reference proteome</keyword>
<protein>
    <submittedName>
        <fullName evidence="1">10046_t:CDS:1</fullName>
    </submittedName>
</protein>
<reference evidence="1" key="1">
    <citation type="submission" date="2021-06" db="EMBL/GenBank/DDBJ databases">
        <authorList>
            <person name="Kallberg Y."/>
            <person name="Tangrot J."/>
            <person name="Rosling A."/>
        </authorList>
    </citation>
    <scope>NUCLEOTIDE SEQUENCE</scope>
    <source>
        <strain evidence="1">IN212</strain>
    </source>
</reference>
<organism evidence="1 2">
    <name type="scientific">Racocetra fulgida</name>
    <dbReference type="NCBI Taxonomy" id="60492"/>
    <lineage>
        <taxon>Eukaryota</taxon>
        <taxon>Fungi</taxon>
        <taxon>Fungi incertae sedis</taxon>
        <taxon>Mucoromycota</taxon>
        <taxon>Glomeromycotina</taxon>
        <taxon>Glomeromycetes</taxon>
        <taxon>Diversisporales</taxon>
        <taxon>Gigasporaceae</taxon>
        <taxon>Racocetra</taxon>
    </lineage>
</organism>
<comment type="caution">
    <text evidence="1">The sequence shown here is derived from an EMBL/GenBank/DDBJ whole genome shotgun (WGS) entry which is preliminary data.</text>
</comment>
<evidence type="ECO:0000313" key="1">
    <source>
        <dbReference type="EMBL" id="CAG8806362.1"/>
    </source>
</evidence>
<dbReference type="EMBL" id="CAJVPZ010078643">
    <property type="protein sequence ID" value="CAG8806362.1"/>
    <property type="molecule type" value="Genomic_DNA"/>
</dbReference>
<dbReference type="AlphaFoldDB" id="A0A9N9PDG8"/>
<dbReference type="Proteomes" id="UP000789396">
    <property type="component" value="Unassembled WGS sequence"/>
</dbReference>
<gene>
    <name evidence="1" type="ORF">RFULGI_LOCUS18274</name>
</gene>
<evidence type="ECO:0000313" key="2">
    <source>
        <dbReference type="Proteomes" id="UP000789396"/>
    </source>
</evidence>